<proteinExistence type="inferred from homology"/>
<evidence type="ECO:0000313" key="16">
    <source>
        <dbReference type="EMBL" id="JAG16223.1"/>
    </source>
</evidence>
<dbReference type="GO" id="GO:0005506">
    <property type="term" value="F:iron ion binding"/>
    <property type="evidence" value="ECO:0007669"/>
    <property type="project" value="TreeGrafter"/>
</dbReference>
<evidence type="ECO:0000256" key="10">
    <source>
        <dbReference type="ARBA" id="ARBA00023136"/>
    </source>
</evidence>
<comment type="domain">
    <text evidence="12">The histidine box domains are involved in binding the catalytic metal ions.</text>
</comment>
<evidence type="ECO:0000256" key="6">
    <source>
        <dbReference type="ARBA" id="ARBA00022989"/>
    </source>
</evidence>
<feature type="compositionally biased region" description="Basic and acidic residues" evidence="13">
    <location>
        <begin position="362"/>
        <end position="381"/>
    </location>
</feature>
<evidence type="ECO:0000256" key="3">
    <source>
        <dbReference type="ARBA" id="ARBA00022516"/>
    </source>
</evidence>
<evidence type="ECO:0000256" key="2">
    <source>
        <dbReference type="ARBA" id="ARBA00009295"/>
    </source>
</evidence>
<evidence type="ECO:0000256" key="5">
    <source>
        <dbReference type="ARBA" id="ARBA00022832"/>
    </source>
</evidence>
<dbReference type="PRINTS" id="PR00075">
    <property type="entry name" value="FACDDSATRASE"/>
</dbReference>
<dbReference type="GO" id="GO:0005789">
    <property type="term" value="C:endoplasmic reticulum membrane"/>
    <property type="evidence" value="ECO:0007669"/>
    <property type="project" value="TreeGrafter"/>
</dbReference>
<evidence type="ECO:0000256" key="14">
    <source>
        <dbReference type="SAM" id="Phobius"/>
    </source>
</evidence>
<evidence type="ECO:0000256" key="9">
    <source>
        <dbReference type="ARBA" id="ARBA00023098"/>
    </source>
</evidence>
<dbReference type="InterPro" id="IPR015876">
    <property type="entry name" value="Acyl-CoA_DS"/>
</dbReference>
<evidence type="ECO:0000256" key="4">
    <source>
        <dbReference type="ARBA" id="ARBA00022692"/>
    </source>
</evidence>
<reference evidence="16" key="1">
    <citation type="journal article" date="2014" name="PLoS ONE">
        <title>Transcriptome-Based Identification of ABC Transporters in the Western Tarnished Plant Bug Lygus hesperus.</title>
        <authorList>
            <person name="Hull J.J."/>
            <person name="Chaney K."/>
            <person name="Geib S.M."/>
            <person name="Fabrick J.A."/>
            <person name="Brent C.S."/>
            <person name="Walsh D."/>
            <person name="Lavine L.C."/>
        </authorList>
    </citation>
    <scope>NUCLEOTIDE SEQUENCE</scope>
</reference>
<dbReference type="Pfam" id="PF00487">
    <property type="entry name" value="FA_desaturase"/>
    <property type="match status" value="1"/>
</dbReference>
<dbReference type="GO" id="GO:0006636">
    <property type="term" value="P:unsaturated fatty acid biosynthetic process"/>
    <property type="evidence" value="ECO:0007669"/>
    <property type="project" value="TreeGrafter"/>
</dbReference>
<feature type="transmembrane region" description="Helical" evidence="14">
    <location>
        <begin position="81"/>
        <end position="99"/>
    </location>
</feature>
<dbReference type="InterPro" id="IPR005804">
    <property type="entry name" value="FA_desaturase_dom"/>
</dbReference>
<comment type="subcellular location">
    <subcellularLocation>
        <location evidence="1">Membrane</location>
        <topology evidence="1">Multi-pass membrane protein</topology>
    </subcellularLocation>
</comment>
<sequence length="395" mass="45091">SSLAASRSFSVGRARVGFSRVFSSTRTQNLPIKFGAMAPNVTSAPVTDLPPSKIDENIKTEQPVRPGNQDSYEWQLVWRNILLFIYLHMAALYGAWLMVTSASWATVAWAILMYQCSALGITAGAHRLWAHRSYKARLPLRILLAFFNLISFQNDIMEWARDHRVHHKYSETDADPHNATRGFFFSHVGWLLCRKHPLIKEKGKGIDMSDLEKDTVVAFQKKYYLTLMPLACFVFPTVVPMYFWGESFVNAWFVATMFRYAFTLNMTWLVNSAAHMWGQKPYDASINPAENLMVALGAAGEGWHNYHHVFPWDYKAAELGNYRANPTTMFIDFMSKIGWAYDLKTVPKEVVVKRCQRTGDGTLHHSHDGKAPWGWGDKDISPEDVQDTTSIYKKD</sequence>
<keyword evidence="7 12" id="KW-0560">Oxidoreductase</keyword>
<evidence type="ECO:0000256" key="7">
    <source>
        <dbReference type="ARBA" id="ARBA00023002"/>
    </source>
</evidence>
<feature type="transmembrane region" description="Helical" evidence="14">
    <location>
        <begin position="251"/>
        <end position="270"/>
    </location>
</feature>
<evidence type="ECO:0000256" key="13">
    <source>
        <dbReference type="SAM" id="MobiDB-lite"/>
    </source>
</evidence>
<evidence type="ECO:0000256" key="12">
    <source>
        <dbReference type="RuleBase" id="RU000581"/>
    </source>
</evidence>
<comment type="similarity">
    <text evidence="2 12">Belongs to the fatty acid desaturase type 1 family.</text>
</comment>
<dbReference type="CDD" id="cd03505">
    <property type="entry name" value="Delta9-FADS-like"/>
    <property type="match status" value="1"/>
</dbReference>
<keyword evidence="6 14" id="KW-1133">Transmembrane helix</keyword>
<keyword evidence="4 12" id="KW-0812">Transmembrane</keyword>
<evidence type="ECO:0000259" key="15">
    <source>
        <dbReference type="Pfam" id="PF00487"/>
    </source>
</evidence>
<dbReference type="PANTHER" id="PTHR11351:SF31">
    <property type="entry name" value="DESATURASE 1, ISOFORM A-RELATED"/>
    <property type="match status" value="1"/>
</dbReference>
<evidence type="ECO:0000256" key="1">
    <source>
        <dbReference type="ARBA" id="ARBA00004141"/>
    </source>
</evidence>
<name>A0A0A9XBN7_LYGHE</name>
<keyword evidence="9" id="KW-0443">Lipid metabolism</keyword>
<organism evidence="16">
    <name type="scientific">Lygus hesperus</name>
    <name type="common">Western plant bug</name>
    <dbReference type="NCBI Taxonomy" id="30085"/>
    <lineage>
        <taxon>Eukaryota</taxon>
        <taxon>Metazoa</taxon>
        <taxon>Ecdysozoa</taxon>
        <taxon>Arthropoda</taxon>
        <taxon>Hexapoda</taxon>
        <taxon>Insecta</taxon>
        <taxon>Pterygota</taxon>
        <taxon>Neoptera</taxon>
        <taxon>Paraneoptera</taxon>
        <taxon>Hemiptera</taxon>
        <taxon>Heteroptera</taxon>
        <taxon>Panheteroptera</taxon>
        <taxon>Cimicomorpha</taxon>
        <taxon>Miridae</taxon>
        <taxon>Mirini</taxon>
        <taxon>Lygus</taxon>
    </lineage>
</organism>
<dbReference type="AlphaFoldDB" id="A0A0A9XBN7"/>
<feature type="transmembrane region" description="Helical" evidence="14">
    <location>
        <begin position="223"/>
        <end position="245"/>
    </location>
</feature>
<keyword evidence="5" id="KW-0276">Fatty acid metabolism</keyword>
<dbReference type="PANTHER" id="PTHR11351">
    <property type="entry name" value="ACYL-COA DESATURASE"/>
    <property type="match status" value="1"/>
</dbReference>
<comment type="cofactor">
    <cofactor evidence="12">
        <name>Fe(2+)</name>
        <dbReference type="ChEBI" id="CHEBI:29033"/>
    </cofactor>
</comment>
<dbReference type="EMBL" id="GBHO01027381">
    <property type="protein sequence ID" value="JAG16223.1"/>
    <property type="molecule type" value="Transcribed_RNA"/>
</dbReference>
<feature type="non-terminal residue" evidence="16">
    <location>
        <position position="1"/>
    </location>
</feature>
<keyword evidence="10 14" id="KW-0472">Membrane</keyword>
<feature type="domain" description="Fatty acid desaturase" evidence="15">
    <location>
        <begin position="103"/>
        <end position="311"/>
    </location>
</feature>
<feature type="region of interest" description="Disordered" evidence="13">
    <location>
        <begin position="359"/>
        <end position="395"/>
    </location>
</feature>
<protein>
    <submittedName>
        <fullName evidence="16">Acyl-CoA Delta(11) desaturase</fullName>
    </submittedName>
</protein>
<evidence type="ECO:0000256" key="11">
    <source>
        <dbReference type="ARBA" id="ARBA00023160"/>
    </source>
</evidence>
<accession>A0A0A9XBN7</accession>
<keyword evidence="11 12" id="KW-0275">Fatty acid biosynthesis</keyword>
<keyword evidence="3 12" id="KW-0444">Lipid biosynthesis</keyword>
<keyword evidence="8" id="KW-0408">Iron</keyword>
<evidence type="ECO:0000256" key="8">
    <source>
        <dbReference type="ARBA" id="ARBA00023004"/>
    </source>
</evidence>
<gene>
    <name evidence="16" type="primary">D11DS_5</name>
    <name evidence="16" type="ORF">CM83_41818</name>
</gene>
<reference evidence="16" key="2">
    <citation type="submission" date="2014-07" db="EMBL/GenBank/DDBJ databases">
        <authorList>
            <person name="Hull J."/>
        </authorList>
    </citation>
    <scope>NUCLEOTIDE SEQUENCE</scope>
</reference>
<feature type="transmembrane region" description="Helical" evidence="14">
    <location>
        <begin position="105"/>
        <end position="129"/>
    </location>
</feature>
<dbReference type="GO" id="GO:0004768">
    <property type="term" value="F:stearoyl-CoA 9-desaturase activity"/>
    <property type="evidence" value="ECO:0007669"/>
    <property type="project" value="TreeGrafter"/>
</dbReference>